<accession>A0A918RIH2</accession>
<feature type="transmembrane region" description="Helical" evidence="1">
    <location>
        <begin position="32"/>
        <end position="53"/>
    </location>
</feature>
<gene>
    <name evidence="2" type="ORF">GCM10010371_69250</name>
</gene>
<reference evidence="2" key="1">
    <citation type="journal article" date="2014" name="Int. J. Syst. Evol. Microbiol.">
        <title>Complete genome sequence of Corynebacterium casei LMG S-19264T (=DSM 44701T), isolated from a smear-ripened cheese.</title>
        <authorList>
            <consortium name="US DOE Joint Genome Institute (JGI-PGF)"/>
            <person name="Walter F."/>
            <person name="Albersmeier A."/>
            <person name="Kalinowski J."/>
            <person name="Ruckert C."/>
        </authorList>
    </citation>
    <scope>NUCLEOTIDE SEQUENCE</scope>
    <source>
        <strain evidence="2">JCM 4834</strain>
    </source>
</reference>
<feature type="transmembrane region" description="Helical" evidence="1">
    <location>
        <begin position="6"/>
        <end position="25"/>
    </location>
</feature>
<evidence type="ECO:0000313" key="3">
    <source>
        <dbReference type="Proteomes" id="UP000634660"/>
    </source>
</evidence>
<organism evidence="2 3">
    <name type="scientific">Streptomyces subrutilus</name>
    <dbReference type="NCBI Taxonomy" id="36818"/>
    <lineage>
        <taxon>Bacteria</taxon>
        <taxon>Bacillati</taxon>
        <taxon>Actinomycetota</taxon>
        <taxon>Actinomycetes</taxon>
        <taxon>Kitasatosporales</taxon>
        <taxon>Streptomycetaceae</taxon>
        <taxon>Streptomyces</taxon>
    </lineage>
</organism>
<proteinExistence type="predicted"/>
<evidence type="ECO:0000256" key="1">
    <source>
        <dbReference type="SAM" id="Phobius"/>
    </source>
</evidence>
<keyword evidence="1" id="KW-0812">Transmembrane</keyword>
<evidence type="ECO:0000313" key="2">
    <source>
        <dbReference type="EMBL" id="GHA00128.1"/>
    </source>
</evidence>
<reference evidence="2" key="2">
    <citation type="submission" date="2020-09" db="EMBL/GenBank/DDBJ databases">
        <authorList>
            <person name="Sun Q."/>
            <person name="Ohkuma M."/>
        </authorList>
    </citation>
    <scope>NUCLEOTIDE SEQUENCE</scope>
    <source>
        <strain evidence="2">JCM 4834</strain>
    </source>
</reference>
<dbReference type="Proteomes" id="UP000634660">
    <property type="component" value="Unassembled WGS sequence"/>
</dbReference>
<dbReference type="RefSeq" id="WP_189829252.1">
    <property type="nucleotide sequence ID" value="NZ_BMVX01000058.1"/>
</dbReference>
<comment type="caution">
    <text evidence="2">The sequence shown here is derived from an EMBL/GenBank/DDBJ whole genome shotgun (WGS) entry which is preliminary data.</text>
</comment>
<dbReference type="EMBL" id="BMVX01000058">
    <property type="protein sequence ID" value="GHA00128.1"/>
    <property type="molecule type" value="Genomic_DNA"/>
</dbReference>
<name>A0A918RIH2_9ACTN</name>
<keyword evidence="1" id="KW-1133">Transmembrane helix</keyword>
<keyword evidence="1" id="KW-0472">Membrane</keyword>
<sequence>MAFVLLWPAFILYALTMAGFSALVGSKTSWRMGILMATGTIAPPLALCTAAVLPP</sequence>
<dbReference type="AlphaFoldDB" id="A0A918RIH2"/>
<protein>
    <submittedName>
        <fullName evidence="2">Uncharacterized protein</fullName>
    </submittedName>
</protein>